<dbReference type="Pfam" id="PF26163">
    <property type="entry name" value="mS26"/>
    <property type="match status" value="1"/>
</dbReference>
<keyword evidence="1" id="KW-0175">Coiled coil</keyword>
<dbReference type="InterPro" id="IPR058940">
    <property type="entry name" value="mS26_fungi"/>
</dbReference>
<evidence type="ECO:0000313" key="3">
    <source>
        <dbReference type="EMBL" id="KAA8900960.1"/>
    </source>
</evidence>
<feature type="coiled-coil region" evidence="1">
    <location>
        <begin position="114"/>
        <end position="141"/>
    </location>
</feature>
<keyword evidence="4" id="KW-1185">Reference proteome</keyword>
<organism evidence="3 4">
    <name type="scientific">Diutina rugosa</name>
    <name type="common">Yeast</name>
    <name type="synonym">Candida rugosa</name>
    <dbReference type="NCBI Taxonomy" id="5481"/>
    <lineage>
        <taxon>Eukaryota</taxon>
        <taxon>Fungi</taxon>
        <taxon>Dikarya</taxon>
        <taxon>Ascomycota</taxon>
        <taxon>Saccharomycotina</taxon>
        <taxon>Pichiomycetes</taxon>
        <taxon>Debaryomycetaceae</taxon>
        <taxon>Diutina</taxon>
    </lineage>
</organism>
<dbReference type="RefSeq" id="XP_034011583.1">
    <property type="nucleotide sequence ID" value="XM_034156081.1"/>
</dbReference>
<evidence type="ECO:0000313" key="4">
    <source>
        <dbReference type="Proteomes" id="UP000449547"/>
    </source>
</evidence>
<feature type="region of interest" description="Disordered" evidence="2">
    <location>
        <begin position="38"/>
        <end position="63"/>
    </location>
</feature>
<dbReference type="AlphaFoldDB" id="A0A642UKN4"/>
<dbReference type="EMBL" id="SWFT01000105">
    <property type="protein sequence ID" value="KAA8900960.1"/>
    <property type="molecule type" value="Genomic_DNA"/>
</dbReference>
<name>A0A642UKN4_DIURU</name>
<evidence type="ECO:0000256" key="1">
    <source>
        <dbReference type="SAM" id="Coils"/>
    </source>
</evidence>
<sequence>MVSKRTIPFGGKSGILPKQRPVFKRFPIRPPTEAEIAEEAKHEQGYKGVPVPKRRGFKFEESPSSKPVLTVEERIKRFIDDRAPTNVDESKLSQDELWALKRDEIRRQHLKDAYVKEAERLQKLDSRKERLAKEKAAKAQENQHVEDSSSVNVNLPTISQYLKGPLMRQRTPEEKEILQSQRTLNRNVDELAVKEAKATSLLDLYHAAGNFITTEEELAKAIEEKFFVEIDHENRVSNIKTALKKAKSTGKGSMDVNHQLVTDAAMGTINGQPGLDEIKLALSGEGEQLKRTAQLKNNETKAL</sequence>
<dbReference type="OrthoDB" id="5223508at2759"/>
<proteinExistence type="predicted"/>
<accession>A0A642UKN4</accession>
<gene>
    <name evidence="3" type="ORF">DIURU_003330</name>
</gene>
<dbReference type="GeneID" id="54781981"/>
<dbReference type="VEuPathDB" id="FungiDB:DIURU_003330"/>
<comment type="caution">
    <text evidence="3">The sequence shown here is derived from an EMBL/GenBank/DDBJ whole genome shotgun (WGS) entry which is preliminary data.</text>
</comment>
<dbReference type="Proteomes" id="UP000449547">
    <property type="component" value="Unassembled WGS sequence"/>
</dbReference>
<evidence type="ECO:0000256" key="2">
    <source>
        <dbReference type="SAM" id="MobiDB-lite"/>
    </source>
</evidence>
<reference evidence="3 4" key="1">
    <citation type="submission" date="2019-07" db="EMBL/GenBank/DDBJ databases">
        <title>Genome assembly of two rare yeast pathogens: Diutina rugosa and Trichomonascus ciferrii.</title>
        <authorList>
            <person name="Mixao V."/>
            <person name="Saus E."/>
            <person name="Hansen A."/>
            <person name="Lass-Flor C."/>
            <person name="Gabaldon T."/>
        </authorList>
    </citation>
    <scope>NUCLEOTIDE SEQUENCE [LARGE SCALE GENOMIC DNA]</scope>
    <source>
        <strain evidence="3 4">CBS 613</strain>
    </source>
</reference>
<dbReference type="CDD" id="cd23703">
    <property type="entry name" value="mS26_PET12"/>
    <property type="match status" value="1"/>
</dbReference>
<protein>
    <submittedName>
        <fullName evidence="3">Uncharacterized protein</fullName>
    </submittedName>
</protein>
<dbReference type="OMA" id="MGTINGQ"/>